<gene>
    <name evidence="1" type="ORF">PUR21_02260</name>
</gene>
<evidence type="ECO:0000313" key="2">
    <source>
        <dbReference type="Proteomes" id="UP001404845"/>
    </source>
</evidence>
<sequence length="155" mass="16188">MSSFFIAVPAQHRTAIFGAGTTAEEAIADAVRWGDRSDKPASEVWEALPATETLHNLVLSAGAPSSWSEITVGAHTLQCTTDEADAVEIAADILKSVGESIDGGSELSGWTGEEAIDAYSEGSDWADDVESRPALRKAVAAAVDAELADWRAQAA</sequence>
<keyword evidence="2" id="KW-1185">Reference proteome</keyword>
<dbReference type="Proteomes" id="UP001404845">
    <property type="component" value="Unassembled WGS sequence"/>
</dbReference>
<organism evidence="1 2">
    <name type="scientific">Methylorubrum rhodesianum</name>
    <dbReference type="NCBI Taxonomy" id="29427"/>
    <lineage>
        <taxon>Bacteria</taxon>
        <taxon>Pseudomonadati</taxon>
        <taxon>Pseudomonadota</taxon>
        <taxon>Alphaproteobacteria</taxon>
        <taxon>Hyphomicrobiales</taxon>
        <taxon>Methylobacteriaceae</taxon>
        <taxon>Methylorubrum</taxon>
    </lineage>
</organism>
<protein>
    <submittedName>
        <fullName evidence="1">Uncharacterized protein</fullName>
    </submittedName>
</protein>
<evidence type="ECO:0000313" key="1">
    <source>
        <dbReference type="EMBL" id="MEN3226501.1"/>
    </source>
</evidence>
<proteinExistence type="predicted"/>
<dbReference type="RefSeq" id="WP_200671260.1">
    <property type="nucleotide sequence ID" value="NZ_JACWCW010000057.1"/>
</dbReference>
<accession>A0ABU9Z583</accession>
<comment type="caution">
    <text evidence="1">The sequence shown here is derived from an EMBL/GenBank/DDBJ whole genome shotgun (WGS) entry which is preliminary data.</text>
</comment>
<name>A0ABU9Z583_9HYPH</name>
<reference evidence="1 2" key="1">
    <citation type="journal article" date="2023" name="PLoS ONE">
        <title>Complete genome assembly of Hawai'i environmental nontuberculous mycobacteria reveals unexpected co-isolation with methylobacteria.</title>
        <authorList>
            <person name="Hendrix J."/>
            <person name="Epperson L.E."/>
            <person name="Tong E.I."/>
            <person name="Chan Y.L."/>
            <person name="Hasan N.A."/>
            <person name="Dawrs S.N."/>
            <person name="Norton G.J."/>
            <person name="Virdi R."/>
            <person name="Crooks J.L."/>
            <person name="Chan E.D."/>
            <person name="Honda J.R."/>
            <person name="Strong M."/>
        </authorList>
    </citation>
    <scope>NUCLEOTIDE SEQUENCE [LARGE SCALE GENOMIC DNA]</scope>
    <source>
        <strain evidence="1 2">NJH_HI01</strain>
    </source>
</reference>
<dbReference type="EMBL" id="JAQYXL010000001">
    <property type="protein sequence ID" value="MEN3226501.1"/>
    <property type="molecule type" value="Genomic_DNA"/>
</dbReference>